<proteinExistence type="predicted"/>
<organism evidence="3">
    <name type="scientific">Florenciella sp. virus SA2</name>
    <dbReference type="NCBI Taxonomy" id="3240092"/>
    <lineage>
        <taxon>Viruses</taxon>
    </lineage>
</organism>
<gene>
    <name evidence="2" type="ORF">FloV-SA2_00121</name>
    <name evidence="3" type="ORF">FloV-SA2_00566</name>
</gene>
<dbReference type="SUPFAM" id="SSF52540">
    <property type="entry name" value="P-loop containing nucleoside triphosphate hydrolases"/>
    <property type="match status" value="1"/>
</dbReference>
<dbReference type="EMBL" id="PP542043">
    <property type="protein sequence ID" value="XDO02380.1"/>
    <property type="molecule type" value="Genomic_DNA"/>
</dbReference>
<dbReference type="GO" id="GO:0003677">
    <property type="term" value="F:DNA binding"/>
    <property type="evidence" value="ECO:0007669"/>
    <property type="project" value="InterPro"/>
</dbReference>
<dbReference type="Pfam" id="PF04851">
    <property type="entry name" value="ResIII"/>
    <property type="match status" value="1"/>
</dbReference>
<evidence type="ECO:0000259" key="1">
    <source>
        <dbReference type="PROSITE" id="PS51192"/>
    </source>
</evidence>
<name>A0AB39JDB4_9VIRU</name>
<evidence type="ECO:0000313" key="3">
    <source>
        <dbReference type="EMBL" id="XDO02380.1"/>
    </source>
</evidence>
<dbReference type="PROSITE" id="PS51192">
    <property type="entry name" value="HELICASE_ATP_BIND_1"/>
    <property type="match status" value="1"/>
</dbReference>
<sequence length="433" mass="51014">MVSVTPASTEQLSVKSVENVSASTKLAPTVKSNREIQKMKKKIKQLKLKKELENIFVFQDEWRRTHFSCEETQDAHLYDMYKNETFDNQKQFGRDIVTAFDDLQVVNVLAIAPTQSGKTGSMLATIFEFTRKDFITANDMRVSLQNVFIFTTHSSREWLLQTQKRFPNIMKEQIFHRNQYKLFIKRVQNLQNALIIVDECHIASKVDQTLFNTYKALGFYDIHSLYKKNIKLLHFTATPNILTQHLQDTWQKSAKVVYMEVPKHYLSHEYYFQNDQILEAKPLFNHKENILEILQYMGEQPAYHIIRTNRGNEHFQTIAQFKLAFKDKQFKFISEPIFYKKHNTIIFDSFKDKPTQHTFVFIIDKLRCAKSLHIQHISVLYDRFVSKPSHDSILQGLSGRCTGFHSYHSHIHIFTQFKHILPNNLIFSAFKPC</sequence>
<dbReference type="GO" id="GO:0005524">
    <property type="term" value="F:ATP binding"/>
    <property type="evidence" value="ECO:0007669"/>
    <property type="project" value="InterPro"/>
</dbReference>
<feature type="domain" description="Helicase ATP-binding" evidence="1">
    <location>
        <begin position="99"/>
        <end position="257"/>
    </location>
</feature>
<dbReference type="GO" id="GO:0016787">
    <property type="term" value="F:hydrolase activity"/>
    <property type="evidence" value="ECO:0007669"/>
    <property type="project" value="InterPro"/>
</dbReference>
<dbReference type="InterPro" id="IPR027417">
    <property type="entry name" value="P-loop_NTPase"/>
</dbReference>
<dbReference type="EMBL" id="PP542043">
    <property type="protein sequence ID" value="XDO01940.1"/>
    <property type="molecule type" value="Genomic_DNA"/>
</dbReference>
<dbReference type="Gene3D" id="3.40.50.300">
    <property type="entry name" value="P-loop containing nucleotide triphosphate hydrolases"/>
    <property type="match status" value="1"/>
</dbReference>
<accession>A0AB39JDB4</accession>
<dbReference type="InterPro" id="IPR014001">
    <property type="entry name" value="Helicase_ATP-bd"/>
</dbReference>
<dbReference type="InterPro" id="IPR006935">
    <property type="entry name" value="Helicase/UvrB_N"/>
</dbReference>
<evidence type="ECO:0000313" key="2">
    <source>
        <dbReference type="EMBL" id="XDO01940.1"/>
    </source>
</evidence>
<protein>
    <recommendedName>
        <fullName evidence="1">Helicase ATP-binding domain-containing protein</fullName>
    </recommendedName>
</protein>
<reference evidence="3" key="1">
    <citation type="submission" date="2024-03" db="EMBL/GenBank/DDBJ databases">
        <title>Eukaryotic viruses encode the ribosomal protein eL40.</title>
        <authorList>
            <person name="Thomy J."/>
            <person name="Schvarcz C.R."/>
            <person name="McBeain K.A."/>
            <person name="Edwards K.F."/>
            <person name="Steward G.F."/>
        </authorList>
    </citation>
    <scope>NUCLEOTIDE SEQUENCE</scope>
    <source>
        <strain evidence="3">FloV-SA2</strain>
    </source>
</reference>